<evidence type="ECO:0000259" key="1">
    <source>
        <dbReference type="Pfam" id="PF07866"/>
    </source>
</evidence>
<gene>
    <name evidence="2" type="ORF">NEJAP_1288</name>
</gene>
<dbReference type="RefSeq" id="WP_201349856.1">
    <property type="nucleotide sequence ID" value="NZ_AP014546.1"/>
</dbReference>
<dbReference type="Gene3D" id="2.30.30.320">
    <property type="entry name" value="DUF1653-like domain"/>
    <property type="match status" value="1"/>
</dbReference>
<reference evidence="2 3" key="1">
    <citation type="journal article" date="2008" name="Int. J. Syst. Evol. Microbiol.">
        <title>Neptunomonas japonica sp. nov., an Osedax japonicus symbiont-like bacterium isolated from sediment adjacent to sperm whale carcasses off Kagoshima, Japan.</title>
        <authorList>
            <person name="Miyazaki M."/>
            <person name="Nogi Y."/>
            <person name="Fujiwara Y."/>
            <person name="Kawato M."/>
            <person name="Kubokawa K."/>
            <person name="Horikoshi K."/>
        </authorList>
    </citation>
    <scope>NUCLEOTIDE SEQUENCE [LARGE SCALE GENOMIC DNA]</scope>
    <source>
        <strain evidence="2 3">JAMM 1380</strain>
    </source>
</reference>
<dbReference type="Proteomes" id="UP000595332">
    <property type="component" value="Chromosome"/>
</dbReference>
<dbReference type="InterPro" id="IPR037135">
    <property type="entry name" value="DUF1653-like_dom_sf"/>
</dbReference>
<dbReference type="EMBL" id="AP014546">
    <property type="protein sequence ID" value="BBB29240.1"/>
    <property type="molecule type" value="Genomic_DNA"/>
</dbReference>
<feature type="domain" description="DUF1653" evidence="1">
    <location>
        <begin position="14"/>
        <end position="76"/>
    </location>
</feature>
<dbReference type="Pfam" id="PF07866">
    <property type="entry name" value="DUF1653"/>
    <property type="match status" value="1"/>
</dbReference>
<dbReference type="InterPro" id="IPR023387">
    <property type="entry name" value="DUF1653-like_dom"/>
</dbReference>
<keyword evidence="3" id="KW-1185">Reference proteome</keyword>
<sequence>MSQDLSLKPSFKAGKYRHYKGNEYELVDLVRHSETEEWMVLYRPLYGDAGLWVRPFDMFFEKVTLDNGQHVERFEKL</sequence>
<organism evidence="2 3">
    <name type="scientific">Neptunomonas japonica JAMM 1380</name>
    <dbReference type="NCBI Taxonomy" id="1441457"/>
    <lineage>
        <taxon>Bacteria</taxon>
        <taxon>Pseudomonadati</taxon>
        <taxon>Pseudomonadota</taxon>
        <taxon>Gammaproteobacteria</taxon>
        <taxon>Oceanospirillales</taxon>
        <taxon>Oceanospirillaceae</taxon>
        <taxon>Neptunomonas</taxon>
    </lineage>
</organism>
<evidence type="ECO:0000313" key="2">
    <source>
        <dbReference type="EMBL" id="BBB29240.1"/>
    </source>
</evidence>
<proteinExistence type="predicted"/>
<protein>
    <recommendedName>
        <fullName evidence="1">DUF1653 domain-containing protein</fullName>
    </recommendedName>
</protein>
<dbReference type="KEGG" id="njp:NEJAP_1288"/>
<dbReference type="AlphaFoldDB" id="A0A7R6PRW0"/>
<accession>A0A7R6PRW0</accession>
<name>A0A7R6PRW0_9GAMM</name>
<evidence type="ECO:0000313" key="3">
    <source>
        <dbReference type="Proteomes" id="UP000595332"/>
    </source>
</evidence>